<accession>A4CAH2</accession>
<dbReference type="EMBL" id="AAOH01000004">
    <property type="protein sequence ID" value="EAR28380.1"/>
    <property type="molecule type" value="Genomic_DNA"/>
</dbReference>
<comment type="caution">
    <text evidence="2">The sequence shown here is derived from an EMBL/GenBank/DDBJ whole genome shotgun (WGS) entry which is preliminary data.</text>
</comment>
<name>A4CAH2_9GAMM</name>
<dbReference type="STRING" id="87626.PTD2_21232"/>
<gene>
    <name evidence="2" type="ORF">PTD2_21232</name>
</gene>
<organism evidence="2 3">
    <name type="scientific">Pseudoalteromonas tunicata D2</name>
    <dbReference type="NCBI Taxonomy" id="87626"/>
    <lineage>
        <taxon>Bacteria</taxon>
        <taxon>Pseudomonadati</taxon>
        <taxon>Pseudomonadota</taxon>
        <taxon>Gammaproteobacteria</taxon>
        <taxon>Alteromonadales</taxon>
        <taxon>Pseudoalteromonadaceae</taxon>
        <taxon>Pseudoalteromonas</taxon>
    </lineage>
</organism>
<keyword evidence="1" id="KW-0812">Transmembrane</keyword>
<keyword evidence="3" id="KW-1185">Reference proteome</keyword>
<feature type="transmembrane region" description="Helical" evidence="1">
    <location>
        <begin position="12"/>
        <end position="40"/>
    </location>
</feature>
<protein>
    <submittedName>
        <fullName evidence="2">Uncharacterized protein</fullName>
    </submittedName>
</protein>
<feature type="transmembrane region" description="Helical" evidence="1">
    <location>
        <begin position="52"/>
        <end position="73"/>
    </location>
</feature>
<feature type="transmembrane region" description="Helical" evidence="1">
    <location>
        <begin position="85"/>
        <end position="103"/>
    </location>
</feature>
<dbReference type="Proteomes" id="UP000006201">
    <property type="component" value="Unassembled WGS sequence"/>
</dbReference>
<feature type="transmembrane region" description="Helical" evidence="1">
    <location>
        <begin position="123"/>
        <end position="142"/>
    </location>
</feature>
<reference evidence="2 3" key="1">
    <citation type="submission" date="2006-02" db="EMBL/GenBank/DDBJ databases">
        <authorList>
            <person name="Moran M.A."/>
            <person name="Kjelleberg S."/>
            <person name="Egan S."/>
            <person name="Saunders N."/>
            <person name="Thomas T."/>
            <person name="Ferriera S."/>
            <person name="Johnson J."/>
            <person name="Kravitz S."/>
            <person name="Halpern A."/>
            <person name="Remington K."/>
            <person name="Beeson K."/>
            <person name="Tran B."/>
            <person name="Rogers Y.-H."/>
            <person name="Friedman R."/>
            <person name="Venter J.C."/>
        </authorList>
    </citation>
    <scope>NUCLEOTIDE SEQUENCE [LARGE SCALE GENOMIC DNA]</scope>
    <source>
        <strain evidence="2 3">D2</strain>
    </source>
</reference>
<evidence type="ECO:0000313" key="2">
    <source>
        <dbReference type="EMBL" id="EAR28380.1"/>
    </source>
</evidence>
<keyword evidence="1" id="KW-1133">Transmembrane helix</keyword>
<keyword evidence="1" id="KW-0472">Membrane</keyword>
<proteinExistence type="predicted"/>
<dbReference type="RefSeq" id="WP_009840210.1">
    <property type="nucleotide sequence ID" value="NZ_CH959301.1"/>
</dbReference>
<dbReference type="AlphaFoldDB" id="A4CAH2"/>
<evidence type="ECO:0000313" key="3">
    <source>
        <dbReference type="Proteomes" id="UP000006201"/>
    </source>
</evidence>
<dbReference type="HOGENOM" id="CLU_1775848_0_0_6"/>
<sequence>MKKIYSKVFLSIVVIESLIFMMPTTLMLALGIVVSILGFFQGNKGGVTPVYLYIFAFLVVLSFAVYSLWWVIFSYRKLTLGTIPKYIWLGLLIGSIFAVLASSPFNIEPVHYISSAEILRNKLLFGLAPLITAITLLFIIYCQKKL</sequence>
<evidence type="ECO:0000256" key="1">
    <source>
        <dbReference type="SAM" id="Phobius"/>
    </source>
</evidence>